<proteinExistence type="predicted"/>
<dbReference type="InterPro" id="IPR004119">
    <property type="entry name" value="EcKL"/>
</dbReference>
<dbReference type="PANTHER" id="PTHR11012">
    <property type="entry name" value="PROTEIN KINASE-LIKE DOMAIN-CONTAINING"/>
    <property type="match status" value="1"/>
</dbReference>
<sequence length="403" mass="48250">MENEIINELKRFIEYFTQKKSIELYEIKINGPSGNENNLMGIVIFFEIISKEKTFHLAMKTARKSDELREKLPVVLQYKRELYAYSEIFPAFRKFIQEESPKFSFDFFPEFYWLCSEEKCETLVLKDMRYEGYRMLNSKKIWNLEHSLLVMEHYGKFHALSFALKDKKPGIFSKMVGKLPPLNFEYRNVMNCLDYLINILKYSMNLLEEAGRNDLVQKFNAIKTEFVDTLNYKVPAEDKLVICHADCWNNNFLFKYDDERFSEPSRVCFLDFQLVTYHSPVVDLSMNIYSTCDHSILENFDVLLDTYYKSLWKNIECLGSRAEDLFTYEQLREHWRKYALYGLILMHVSVKLSLFNTDEYPDLIEMSEGKWDFQQCLKFQGKNELEFRRRILEAFIHFGDTFL</sequence>
<comment type="caution">
    <text evidence="2">The sequence shown here is derived from an EMBL/GenBank/DDBJ whole genome shotgun (WGS) entry which is preliminary data.</text>
</comment>
<evidence type="ECO:0000313" key="3">
    <source>
        <dbReference type="Proteomes" id="UP001431783"/>
    </source>
</evidence>
<dbReference type="AlphaFoldDB" id="A0AAW1U119"/>
<dbReference type="InterPro" id="IPR015897">
    <property type="entry name" value="CHK_kinase-like"/>
</dbReference>
<dbReference type="PANTHER" id="PTHR11012:SF30">
    <property type="entry name" value="PROTEIN KINASE-LIKE DOMAIN-CONTAINING"/>
    <property type="match status" value="1"/>
</dbReference>
<dbReference type="EMBL" id="JARQZJ010000032">
    <property type="protein sequence ID" value="KAK9874575.1"/>
    <property type="molecule type" value="Genomic_DNA"/>
</dbReference>
<organism evidence="2 3">
    <name type="scientific">Henosepilachna vigintioctopunctata</name>
    <dbReference type="NCBI Taxonomy" id="420089"/>
    <lineage>
        <taxon>Eukaryota</taxon>
        <taxon>Metazoa</taxon>
        <taxon>Ecdysozoa</taxon>
        <taxon>Arthropoda</taxon>
        <taxon>Hexapoda</taxon>
        <taxon>Insecta</taxon>
        <taxon>Pterygota</taxon>
        <taxon>Neoptera</taxon>
        <taxon>Endopterygota</taxon>
        <taxon>Coleoptera</taxon>
        <taxon>Polyphaga</taxon>
        <taxon>Cucujiformia</taxon>
        <taxon>Coccinelloidea</taxon>
        <taxon>Coccinellidae</taxon>
        <taxon>Epilachninae</taxon>
        <taxon>Epilachnini</taxon>
        <taxon>Henosepilachna</taxon>
    </lineage>
</organism>
<keyword evidence="3" id="KW-1185">Reference proteome</keyword>
<feature type="domain" description="CHK kinase-like" evidence="1">
    <location>
        <begin position="123"/>
        <end position="320"/>
    </location>
</feature>
<name>A0AAW1U119_9CUCU</name>
<evidence type="ECO:0000313" key="2">
    <source>
        <dbReference type="EMBL" id="KAK9874575.1"/>
    </source>
</evidence>
<dbReference type="SUPFAM" id="SSF56112">
    <property type="entry name" value="Protein kinase-like (PK-like)"/>
    <property type="match status" value="1"/>
</dbReference>
<dbReference type="Gene3D" id="3.90.1200.10">
    <property type="match status" value="1"/>
</dbReference>
<dbReference type="Pfam" id="PF02958">
    <property type="entry name" value="EcKL"/>
    <property type="match status" value="1"/>
</dbReference>
<protein>
    <recommendedName>
        <fullName evidence="1">CHK kinase-like domain-containing protein</fullName>
    </recommendedName>
</protein>
<dbReference type="InterPro" id="IPR011009">
    <property type="entry name" value="Kinase-like_dom_sf"/>
</dbReference>
<reference evidence="2 3" key="1">
    <citation type="submission" date="2023-03" db="EMBL/GenBank/DDBJ databases">
        <title>Genome insight into feeding habits of ladybird beetles.</title>
        <authorList>
            <person name="Li H.-S."/>
            <person name="Huang Y.-H."/>
            <person name="Pang H."/>
        </authorList>
    </citation>
    <scope>NUCLEOTIDE SEQUENCE [LARGE SCALE GENOMIC DNA]</scope>
    <source>
        <strain evidence="2">SYSU_2023b</strain>
        <tissue evidence="2">Whole body</tissue>
    </source>
</reference>
<evidence type="ECO:0000259" key="1">
    <source>
        <dbReference type="SMART" id="SM00587"/>
    </source>
</evidence>
<gene>
    <name evidence="2" type="ORF">WA026_005408</name>
</gene>
<dbReference type="Proteomes" id="UP001431783">
    <property type="component" value="Unassembled WGS sequence"/>
</dbReference>
<accession>A0AAW1U119</accession>
<dbReference type="SMART" id="SM00587">
    <property type="entry name" value="CHK"/>
    <property type="match status" value="1"/>
</dbReference>